<evidence type="ECO:0000256" key="1">
    <source>
        <dbReference type="ARBA" id="ARBA00006484"/>
    </source>
</evidence>
<dbReference type="PROSITE" id="PS00061">
    <property type="entry name" value="ADH_SHORT"/>
    <property type="match status" value="1"/>
</dbReference>
<organism evidence="5 6">
    <name type="scientific">Planktomarina temperata RCA23</name>
    <dbReference type="NCBI Taxonomy" id="666509"/>
    <lineage>
        <taxon>Bacteria</taxon>
        <taxon>Pseudomonadati</taxon>
        <taxon>Pseudomonadota</taxon>
        <taxon>Alphaproteobacteria</taxon>
        <taxon>Rhodobacterales</taxon>
        <taxon>Paracoccaceae</taxon>
        <taxon>Planktomarina</taxon>
    </lineage>
</organism>
<feature type="domain" description="Ketoreductase" evidence="4">
    <location>
        <begin position="6"/>
        <end position="183"/>
    </location>
</feature>
<evidence type="ECO:0000256" key="3">
    <source>
        <dbReference type="RuleBase" id="RU000363"/>
    </source>
</evidence>
<keyword evidence="2" id="KW-0560">Oxidoreductase</keyword>
<dbReference type="CDD" id="cd05233">
    <property type="entry name" value="SDR_c"/>
    <property type="match status" value="1"/>
</dbReference>
<dbReference type="PRINTS" id="PR00080">
    <property type="entry name" value="SDRFAMILY"/>
</dbReference>
<dbReference type="InterPro" id="IPR057326">
    <property type="entry name" value="KR_dom"/>
</dbReference>
<dbReference type="PANTHER" id="PTHR43669">
    <property type="entry name" value="5-KETO-D-GLUCONATE 5-REDUCTASE"/>
    <property type="match status" value="1"/>
</dbReference>
<dbReference type="SUPFAM" id="SSF51735">
    <property type="entry name" value="NAD(P)-binding Rossmann-fold domains"/>
    <property type="match status" value="1"/>
</dbReference>
<evidence type="ECO:0000259" key="4">
    <source>
        <dbReference type="SMART" id="SM00822"/>
    </source>
</evidence>
<reference evidence="5 6" key="1">
    <citation type="journal article" date="2014" name="ISME J.">
        <title>Adaptation of an abundant Roseobacter RCA organism to pelagic systems revealed by genomic and transcriptomic analyses.</title>
        <authorList>
            <person name="Voget S."/>
            <person name="Wemheuer B."/>
            <person name="Brinkhoff T."/>
            <person name="Vollmers J."/>
            <person name="Dietrich S."/>
            <person name="Giebel H.A."/>
            <person name="Beardsley C."/>
            <person name="Sardemann C."/>
            <person name="Bakenhus I."/>
            <person name="Billerbeck S."/>
            <person name="Daniel R."/>
            <person name="Simon M."/>
        </authorList>
    </citation>
    <scope>NUCLEOTIDE SEQUENCE [LARGE SCALE GENOMIC DNA]</scope>
    <source>
        <strain evidence="5 6">RCA23</strain>
    </source>
</reference>
<dbReference type="SMART" id="SM00822">
    <property type="entry name" value="PKS_KR"/>
    <property type="match status" value="1"/>
</dbReference>
<dbReference type="InterPro" id="IPR036291">
    <property type="entry name" value="NAD(P)-bd_dom_sf"/>
</dbReference>
<evidence type="ECO:0000313" key="5">
    <source>
        <dbReference type="EMBL" id="AII86043.1"/>
    </source>
</evidence>
<dbReference type="AlphaFoldDB" id="A0AAN0RH24"/>
<comment type="similarity">
    <text evidence="1 3">Belongs to the short-chain dehydrogenases/reductases (SDR) family.</text>
</comment>
<evidence type="ECO:0000256" key="2">
    <source>
        <dbReference type="ARBA" id="ARBA00023002"/>
    </source>
</evidence>
<accession>A0AAN0RH24</accession>
<sequence>MDFSGQTVLITGASRGIGAAAAEHFATLGAQVVLTARSEAELAKLAEKIGSKALAIACDIADFAQVQAAVDQTVARFGRLDIVVNNAGMLLPVHRMADFEAADWDRVIDVNVKGVFYMMKAALPIMTAQGGGTILNISSGAAYGVLEGWSHYCASKAAVLQLTRSGHAEYGDQGIRCLGLSPGTVATQMQVEIKATGVNPVSQLELSDHIAASDVAQAIAYLCGPGGADYAGEDFHLREPASRALVGLPPR</sequence>
<dbReference type="GeneID" id="93367961"/>
<gene>
    <name evidence="5" type="ORF">RCA23_c04830</name>
</gene>
<keyword evidence="6" id="KW-1185">Reference proteome</keyword>
<dbReference type="GO" id="GO:0016491">
    <property type="term" value="F:oxidoreductase activity"/>
    <property type="evidence" value="ECO:0007669"/>
    <property type="project" value="UniProtKB-KW"/>
</dbReference>
<dbReference type="InterPro" id="IPR020904">
    <property type="entry name" value="Sc_DH/Rdtase_CS"/>
</dbReference>
<dbReference type="RefSeq" id="WP_044048898.1">
    <property type="nucleotide sequence ID" value="NZ_CP003984.1"/>
</dbReference>
<dbReference type="EMBL" id="CP003984">
    <property type="protein sequence ID" value="AII86043.1"/>
    <property type="molecule type" value="Genomic_DNA"/>
</dbReference>
<proteinExistence type="inferred from homology"/>
<dbReference type="KEGG" id="ptp:RCA23_c04830"/>
<dbReference type="Gene3D" id="3.40.50.720">
    <property type="entry name" value="NAD(P)-binding Rossmann-like Domain"/>
    <property type="match status" value="1"/>
</dbReference>
<evidence type="ECO:0000313" key="6">
    <source>
        <dbReference type="Proteomes" id="UP000028680"/>
    </source>
</evidence>
<dbReference type="Proteomes" id="UP000028680">
    <property type="component" value="Chromosome"/>
</dbReference>
<dbReference type="InterPro" id="IPR002347">
    <property type="entry name" value="SDR_fam"/>
</dbReference>
<dbReference type="Pfam" id="PF00106">
    <property type="entry name" value="adh_short"/>
    <property type="match status" value="1"/>
</dbReference>
<dbReference type="PANTHER" id="PTHR43669:SF3">
    <property type="entry name" value="ALCOHOL DEHYDROGENASE, PUTATIVE (AFU_ORTHOLOGUE AFUA_3G03445)-RELATED"/>
    <property type="match status" value="1"/>
</dbReference>
<protein>
    <submittedName>
        <fullName evidence="5">Short chain dehydrogenase</fullName>
    </submittedName>
</protein>
<dbReference type="PRINTS" id="PR00081">
    <property type="entry name" value="GDHRDH"/>
</dbReference>
<dbReference type="FunFam" id="3.40.50.720:FF:000084">
    <property type="entry name" value="Short-chain dehydrogenase reductase"/>
    <property type="match status" value="1"/>
</dbReference>
<name>A0AAN0RH24_9RHOB</name>